<dbReference type="EMBL" id="JAAAID010004412">
    <property type="protein sequence ID" value="KAF9993176.1"/>
    <property type="molecule type" value="Genomic_DNA"/>
</dbReference>
<keyword evidence="2" id="KW-1185">Reference proteome</keyword>
<reference evidence="1" key="1">
    <citation type="journal article" date="2020" name="Fungal Divers.">
        <title>Resolving the Mortierellaceae phylogeny through synthesis of multi-gene phylogenetics and phylogenomics.</title>
        <authorList>
            <person name="Vandepol N."/>
            <person name="Liber J."/>
            <person name="Desiro A."/>
            <person name="Na H."/>
            <person name="Kennedy M."/>
            <person name="Barry K."/>
            <person name="Grigoriev I.V."/>
            <person name="Miller A.N."/>
            <person name="O'Donnell K."/>
            <person name="Stajich J.E."/>
            <person name="Bonito G."/>
        </authorList>
    </citation>
    <scope>NUCLEOTIDE SEQUENCE</scope>
    <source>
        <strain evidence="1">NRRL 2769</strain>
    </source>
</reference>
<dbReference type="Proteomes" id="UP000703661">
    <property type="component" value="Unassembled WGS sequence"/>
</dbReference>
<proteinExistence type="predicted"/>
<evidence type="ECO:0000313" key="1">
    <source>
        <dbReference type="EMBL" id="KAF9993176.1"/>
    </source>
</evidence>
<organism evidence="1 2">
    <name type="scientific">Entomortierella chlamydospora</name>
    <dbReference type="NCBI Taxonomy" id="101097"/>
    <lineage>
        <taxon>Eukaryota</taxon>
        <taxon>Fungi</taxon>
        <taxon>Fungi incertae sedis</taxon>
        <taxon>Mucoromycota</taxon>
        <taxon>Mortierellomycotina</taxon>
        <taxon>Mortierellomycetes</taxon>
        <taxon>Mortierellales</taxon>
        <taxon>Mortierellaceae</taxon>
        <taxon>Entomortierella</taxon>
    </lineage>
</organism>
<accession>A0A9P6MD39</accession>
<dbReference type="AlphaFoldDB" id="A0A9P6MD39"/>
<name>A0A9P6MD39_9FUNG</name>
<comment type="caution">
    <text evidence="1">The sequence shown here is derived from an EMBL/GenBank/DDBJ whole genome shotgun (WGS) entry which is preliminary data.</text>
</comment>
<evidence type="ECO:0000313" key="2">
    <source>
        <dbReference type="Proteomes" id="UP000703661"/>
    </source>
</evidence>
<sequence>MTTPNISVTNVRTDHPYATLVPGDYLTARWDTSGDTAWDSCYAAVRSFEDPNAIFTDVYPHPQCGSGEATFELPKEPKDSMLQYNGSMFMVRINTPYGTFSDSDPF</sequence>
<feature type="non-terminal residue" evidence="1">
    <location>
        <position position="106"/>
    </location>
</feature>
<protein>
    <submittedName>
        <fullName evidence="1">Uncharacterized protein</fullName>
    </submittedName>
</protein>
<gene>
    <name evidence="1" type="ORF">BGZ80_008251</name>
</gene>